<comment type="similarity">
    <text evidence="8">Belongs to the DONSON family.</text>
</comment>
<dbReference type="EMBL" id="BEZZ01000624">
    <property type="protein sequence ID" value="GCC34698.1"/>
    <property type="molecule type" value="Genomic_DNA"/>
</dbReference>
<accession>A0A401SWD8</accession>
<dbReference type="GO" id="GO:0033260">
    <property type="term" value="P:nuclear DNA replication"/>
    <property type="evidence" value="ECO:0007669"/>
    <property type="project" value="TreeGrafter"/>
</dbReference>
<keyword evidence="5" id="KW-0862">Zinc</keyword>
<evidence type="ECO:0000256" key="11">
    <source>
        <dbReference type="SAM" id="MobiDB-lite"/>
    </source>
</evidence>
<dbReference type="Pfam" id="PF05485">
    <property type="entry name" value="THAP"/>
    <property type="match status" value="1"/>
</dbReference>
<keyword evidence="14" id="KW-1185">Reference proteome</keyword>
<evidence type="ECO:0000259" key="12">
    <source>
        <dbReference type="PROSITE" id="PS50950"/>
    </source>
</evidence>
<dbReference type="GO" id="GO:0005634">
    <property type="term" value="C:nucleus"/>
    <property type="evidence" value="ECO:0007669"/>
    <property type="project" value="UniProtKB-SubCell"/>
</dbReference>
<dbReference type="PRINTS" id="PR02064">
    <property type="entry name" value="DONSON"/>
</dbReference>
<evidence type="ECO:0000313" key="13">
    <source>
        <dbReference type="EMBL" id="GCC34698.1"/>
    </source>
</evidence>
<protein>
    <recommendedName>
        <fullName evidence="12">THAP-type domain-containing protein</fullName>
    </recommendedName>
</protein>
<gene>
    <name evidence="13" type="ORF">chiPu_0013173</name>
</gene>
<dbReference type="SUPFAM" id="SSF57716">
    <property type="entry name" value="Glucocorticoid receptor-like (DNA-binding domain)"/>
    <property type="match status" value="1"/>
</dbReference>
<keyword evidence="6 9" id="KW-0238">DNA-binding</keyword>
<reference evidence="13 14" key="1">
    <citation type="journal article" date="2018" name="Nat. Ecol. Evol.">
        <title>Shark genomes provide insights into elasmobranch evolution and the origin of vertebrates.</title>
        <authorList>
            <person name="Hara Y"/>
            <person name="Yamaguchi K"/>
            <person name="Onimaru K"/>
            <person name="Kadota M"/>
            <person name="Koyanagi M"/>
            <person name="Keeley SD"/>
            <person name="Tatsumi K"/>
            <person name="Tanaka K"/>
            <person name="Motone F"/>
            <person name="Kageyama Y"/>
            <person name="Nozu R"/>
            <person name="Adachi N"/>
            <person name="Nishimura O"/>
            <person name="Nakagawa R"/>
            <person name="Tanegashima C"/>
            <person name="Kiyatake I"/>
            <person name="Matsumoto R"/>
            <person name="Murakumo K"/>
            <person name="Nishida K"/>
            <person name="Terakita A"/>
            <person name="Kuratani S"/>
            <person name="Sato K"/>
            <person name="Hyodo S Kuraku.S."/>
        </authorList>
    </citation>
    <scope>NUCLEOTIDE SEQUENCE [LARGE SCALE GENOMIC DNA]</scope>
</reference>
<evidence type="ECO:0000256" key="2">
    <source>
        <dbReference type="ARBA" id="ARBA00022473"/>
    </source>
</evidence>
<feature type="coiled-coil region" evidence="10">
    <location>
        <begin position="238"/>
        <end position="265"/>
    </location>
</feature>
<evidence type="ECO:0000256" key="10">
    <source>
        <dbReference type="SAM" id="Coils"/>
    </source>
</evidence>
<evidence type="ECO:0000256" key="4">
    <source>
        <dbReference type="ARBA" id="ARBA00022771"/>
    </source>
</evidence>
<dbReference type="PROSITE" id="PS50950">
    <property type="entry name" value="ZF_THAP"/>
    <property type="match status" value="1"/>
</dbReference>
<dbReference type="Proteomes" id="UP000287033">
    <property type="component" value="Unassembled WGS sequence"/>
</dbReference>
<comment type="caution">
    <text evidence="13">The sequence shown here is derived from an EMBL/GenBank/DDBJ whole genome shotgun (WGS) entry which is preliminary data.</text>
</comment>
<evidence type="ECO:0000256" key="7">
    <source>
        <dbReference type="ARBA" id="ARBA00023242"/>
    </source>
</evidence>
<evidence type="ECO:0000256" key="5">
    <source>
        <dbReference type="ARBA" id="ARBA00022833"/>
    </source>
</evidence>
<dbReference type="PANTHER" id="PTHR12972">
    <property type="entry name" value="DOWNSTREAM NEIGHBOR OF SON"/>
    <property type="match status" value="1"/>
</dbReference>
<feature type="region of interest" description="Disordered" evidence="11">
    <location>
        <begin position="168"/>
        <end position="187"/>
    </location>
</feature>
<keyword evidence="4 9" id="KW-0863">Zinc-finger</keyword>
<keyword evidence="10" id="KW-0175">Coiled coil</keyword>
<keyword evidence="3" id="KW-0479">Metal-binding</keyword>
<dbReference type="STRING" id="137246.A0A401SWD8"/>
<organism evidence="13 14">
    <name type="scientific">Chiloscyllium punctatum</name>
    <name type="common">Brownbanded bambooshark</name>
    <name type="synonym">Hemiscyllium punctatum</name>
    <dbReference type="NCBI Taxonomy" id="137246"/>
    <lineage>
        <taxon>Eukaryota</taxon>
        <taxon>Metazoa</taxon>
        <taxon>Chordata</taxon>
        <taxon>Craniata</taxon>
        <taxon>Vertebrata</taxon>
        <taxon>Chondrichthyes</taxon>
        <taxon>Elasmobranchii</taxon>
        <taxon>Galeomorphii</taxon>
        <taxon>Galeoidea</taxon>
        <taxon>Orectolobiformes</taxon>
        <taxon>Hemiscylliidae</taxon>
        <taxon>Chiloscyllium</taxon>
    </lineage>
</organism>
<keyword evidence="2" id="KW-0217">Developmental protein</keyword>
<dbReference type="GO" id="GO:0008270">
    <property type="term" value="F:zinc ion binding"/>
    <property type="evidence" value="ECO:0007669"/>
    <property type="project" value="UniProtKB-KW"/>
</dbReference>
<dbReference type="InterPro" id="IPR006612">
    <property type="entry name" value="THAP_Znf"/>
</dbReference>
<dbReference type="AlphaFoldDB" id="A0A401SWD8"/>
<dbReference type="InterPro" id="IPR024861">
    <property type="entry name" value="Donson"/>
</dbReference>
<evidence type="ECO:0000256" key="1">
    <source>
        <dbReference type="ARBA" id="ARBA00004123"/>
    </source>
</evidence>
<feature type="domain" description="THAP-type" evidence="12">
    <location>
        <begin position="37"/>
        <end position="115"/>
    </location>
</feature>
<keyword evidence="7" id="KW-0539">Nucleus</keyword>
<evidence type="ECO:0000256" key="8">
    <source>
        <dbReference type="ARBA" id="ARBA00025806"/>
    </source>
</evidence>
<sequence>MSRRRCRGAGWEVSSILTPPPLSTSPTGDPGQFPVTMVGTYCCVPGCFNNTLKNKELSFHVFPKDETLRGVWISNLSRLDERKFSVWQPKTHHKVCDAHFAGGKKTYMNNVPIVFPVKVERSRRKEQAKLLLLGAKEVTPPGQLSQDGNQFNYSQNVLTFHKRAKPKYGQRQQKDFPKRTKVPFTSSAVPKKGSVVASLSLNHQEGDDEKARFEAAQTLLDIFKVNSSYEGVQMTTVCEALHQINEKLNTEIAGLKDEHRYLKAEYNQISGELKRFKDGESKCCTQFPMYSTIPQLQTKASAECSPDQPSVYPDGHTDWSIKTRVLVTSPTPFSWAKSSIKLLSGSIHRTTIKADDFYIKQEPDDSPPLKCAFQQSLRYWMHPRLPWLQLFPRIGVDSISVDDGLQWSPDYKIQNILMKDWLSSCSSLFDLLQSGHCPFFYICTHQFTVLFKAAQESRGESISALLYPANVEVLEAMRLSEVEFSTYLVENSQENVHVNLSSSDGCGSVHLTPAHLNYIRNVKKTVIDSRAQKSFPPIKTEPQEEIPTSESSECYLHEGYQDMQLKFLVAVEGSYTESLITFLMNSSHIVAQEGVQRGLPPTLLCPVAFPGAALQLLQVSNTCGKVQGCHGLIDSYSLEITGPILPHSMDYINHILQCNGYGGTLNVVNVQECTSVFNVHFSS</sequence>
<dbReference type="SMART" id="SM00980">
    <property type="entry name" value="THAP"/>
    <property type="match status" value="1"/>
</dbReference>
<comment type="subcellular location">
    <subcellularLocation>
        <location evidence="1">Nucleus</location>
    </subcellularLocation>
</comment>
<dbReference type="PANTHER" id="PTHR12972:SF0">
    <property type="entry name" value="PROTEIN DOWNSTREAM NEIGHBOR OF SON"/>
    <property type="match status" value="1"/>
</dbReference>
<evidence type="ECO:0000256" key="3">
    <source>
        <dbReference type="ARBA" id="ARBA00022723"/>
    </source>
</evidence>
<name>A0A401SWD8_CHIPU</name>
<dbReference type="GO" id="GO:0003677">
    <property type="term" value="F:DNA binding"/>
    <property type="evidence" value="ECO:0007669"/>
    <property type="project" value="UniProtKB-UniRule"/>
</dbReference>
<evidence type="ECO:0000313" key="14">
    <source>
        <dbReference type="Proteomes" id="UP000287033"/>
    </source>
</evidence>
<dbReference type="OrthoDB" id="534063at2759"/>
<evidence type="ECO:0000256" key="9">
    <source>
        <dbReference type="PROSITE-ProRule" id="PRU00309"/>
    </source>
</evidence>
<proteinExistence type="inferred from homology"/>
<evidence type="ECO:0000256" key="6">
    <source>
        <dbReference type="ARBA" id="ARBA00023125"/>
    </source>
</evidence>